<feature type="transmembrane region" description="Helical" evidence="8">
    <location>
        <begin position="141"/>
        <end position="161"/>
    </location>
</feature>
<comment type="subcellular location">
    <subcellularLocation>
        <location evidence="1">Cell membrane</location>
        <topology evidence="1">Multi-pass membrane protein</topology>
    </subcellularLocation>
</comment>
<feature type="transmembrane region" description="Helical" evidence="8">
    <location>
        <begin position="104"/>
        <end position="121"/>
    </location>
</feature>
<dbReference type="PANTHER" id="PTHR31686:SF1">
    <property type="entry name" value="SULFITE EFFLUX PUMP SSU1"/>
    <property type="match status" value="1"/>
</dbReference>
<accession>A0A5N5QDG3</accession>
<evidence type="ECO:0000256" key="2">
    <source>
        <dbReference type="ARBA" id="ARBA00008566"/>
    </source>
</evidence>
<dbReference type="OrthoDB" id="1099at2759"/>
<dbReference type="InterPro" id="IPR038665">
    <property type="entry name" value="Voltage-dep_anion_channel_sf"/>
</dbReference>
<feature type="transmembrane region" description="Helical" evidence="8">
    <location>
        <begin position="205"/>
        <end position="228"/>
    </location>
</feature>
<evidence type="ECO:0000256" key="5">
    <source>
        <dbReference type="ARBA" id="ARBA00022692"/>
    </source>
</evidence>
<dbReference type="Gene3D" id="1.50.10.150">
    <property type="entry name" value="Voltage-dependent anion channel"/>
    <property type="match status" value="1"/>
</dbReference>
<evidence type="ECO:0000256" key="4">
    <source>
        <dbReference type="ARBA" id="ARBA00022475"/>
    </source>
</evidence>
<keyword evidence="3" id="KW-0813">Transport</keyword>
<keyword evidence="4" id="KW-1003">Cell membrane</keyword>
<keyword evidence="7 8" id="KW-0472">Membrane</keyword>
<dbReference type="AlphaFoldDB" id="A0A5N5QDG3"/>
<dbReference type="InterPro" id="IPR004695">
    <property type="entry name" value="SLAC1/Mae1/Ssu1/TehA"/>
</dbReference>
<gene>
    <name evidence="9" type="ORF">CTheo_7070</name>
</gene>
<feature type="transmembrane region" description="Helical" evidence="8">
    <location>
        <begin position="353"/>
        <end position="379"/>
    </location>
</feature>
<comment type="similarity">
    <text evidence="2">Belongs to the tellurite-resistance/dicarboxylate transporter (TDT) family.</text>
</comment>
<evidence type="ECO:0000256" key="6">
    <source>
        <dbReference type="ARBA" id="ARBA00022989"/>
    </source>
</evidence>
<feature type="transmembrane region" description="Helical" evidence="8">
    <location>
        <begin position="327"/>
        <end position="347"/>
    </location>
</feature>
<feature type="transmembrane region" description="Helical" evidence="8">
    <location>
        <begin position="35"/>
        <end position="54"/>
    </location>
</feature>
<sequence>MQSTDSHHSTLNDYVPTSATHYAISDRIKNFAPSWFAVNMGTGAVSVLFQIFPYGSQPVLQAFGAAFLILNIIIFVVFLVFAILRYVKHPEIFRLMYEHPVQSLYMGCCPMGFATIINASLKINQVYGIGGESLLHWLWGLWWFDAMVSLMLYFHLLYTMITRHNHSIQALTAAWLLPTVTPIVPSTTGALLADALLPHSAHSATVTLFMATVMLFLGLGLTFMILPLYTLRLITVGLPPNTLITTKFLPVGPCGQAGTAFIIIGQVLAKLAERGVSQNMLLRDAQPLALIGFCAGFFLWTFGVWWFALSVVAIAETFVTNRPQFAVGFWGMVFPLGVYSLLTVYISEVLDSAFFRVVASIFTLLVFMLWGTLAIMTVYDLSEHREELLNASCLPDSGTNRDKAK</sequence>
<dbReference type="EMBL" id="SSOP01000263">
    <property type="protein sequence ID" value="KAB5589488.1"/>
    <property type="molecule type" value="Genomic_DNA"/>
</dbReference>
<keyword evidence="5 8" id="KW-0812">Transmembrane</keyword>
<reference evidence="9 10" key="1">
    <citation type="journal article" date="2019" name="Fungal Biol. Biotechnol.">
        <title>Draft genome sequence of fastidious pathogen Ceratobasidium theobromae, which causes vascular-streak dieback in Theobroma cacao.</title>
        <authorList>
            <person name="Ali S.S."/>
            <person name="Asman A."/>
            <person name="Shao J."/>
            <person name="Firmansyah A.P."/>
            <person name="Susilo A.W."/>
            <person name="Rosmana A."/>
            <person name="McMahon P."/>
            <person name="Junaid M."/>
            <person name="Guest D."/>
            <person name="Kheng T.Y."/>
            <person name="Meinhardt L.W."/>
            <person name="Bailey B.A."/>
        </authorList>
    </citation>
    <scope>NUCLEOTIDE SEQUENCE [LARGE SCALE GENOMIC DNA]</scope>
    <source>
        <strain evidence="9 10">CT2</strain>
    </source>
</reference>
<feature type="transmembrane region" description="Helical" evidence="8">
    <location>
        <begin position="173"/>
        <end position="193"/>
    </location>
</feature>
<feature type="transmembrane region" description="Helical" evidence="8">
    <location>
        <begin position="289"/>
        <end position="315"/>
    </location>
</feature>
<evidence type="ECO:0000313" key="10">
    <source>
        <dbReference type="Proteomes" id="UP000383932"/>
    </source>
</evidence>
<organism evidence="9 10">
    <name type="scientific">Ceratobasidium theobromae</name>
    <dbReference type="NCBI Taxonomy" id="1582974"/>
    <lineage>
        <taxon>Eukaryota</taxon>
        <taxon>Fungi</taxon>
        <taxon>Dikarya</taxon>
        <taxon>Basidiomycota</taxon>
        <taxon>Agaricomycotina</taxon>
        <taxon>Agaricomycetes</taxon>
        <taxon>Cantharellales</taxon>
        <taxon>Ceratobasidiaceae</taxon>
        <taxon>Ceratobasidium</taxon>
    </lineage>
</organism>
<dbReference type="Proteomes" id="UP000383932">
    <property type="component" value="Unassembled WGS sequence"/>
</dbReference>
<evidence type="ECO:0000256" key="8">
    <source>
        <dbReference type="SAM" id="Phobius"/>
    </source>
</evidence>
<evidence type="ECO:0000256" key="3">
    <source>
        <dbReference type="ARBA" id="ARBA00022448"/>
    </source>
</evidence>
<proteinExistence type="inferred from homology"/>
<dbReference type="InterPro" id="IPR051629">
    <property type="entry name" value="Sulfite_efflux_TDT"/>
</dbReference>
<evidence type="ECO:0000313" key="9">
    <source>
        <dbReference type="EMBL" id="KAB5589488.1"/>
    </source>
</evidence>
<name>A0A5N5QDG3_9AGAM</name>
<dbReference type="Pfam" id="PF03595">
    <property type="entry name" value="SLAC1"/>
    <property type="match status" value="1"/>
</dbReference>
<keyword evidence="10" id="KW-1185">Reference proteome</keyword>
<evidence type="ECO:0000256" key="7">
    <source>
        <dbReference type="ARBA" id="ARBA00023136"/>
    </source>
</evidence>
<dbReference type="PANTHER" id="PTHR31686">
    <property type="match status" value="1"/>
</dbReference>
<dbReference type="GO" id="GO:0005886">
    <property type="term" value="C:plasma membrane"/>
    <property type="evidence" value="ECO:0007669"/>
    <property type="project" value="UniProtKB-SubCell"/>
</dbReference>
<evidence type="ECO:0000256" key="1">
    <source>
        <dbReference type="ARBA" id="ARBA00004651"/>
    </source>
</evidence>
<comment type="caution">
    <text evidence="9">The sequence shown here is derived from an EMBL/GenBank/DDBJ whole genome shotgun (WGS) entry which is preliminary data.</text>
</comment>
<feature type="transmembrane region" description="Helical" evidence="8">
    <location>
        <begin position="60"/>
        <end position="84"/>
    </location>
</feature>
<dbReference type="GO" id="GO:0000319">
    <property type="term" value="F:sulfite transmembrane transporter activity"/>
    <property type="evidence" value="ECO:0007669"/>
    <property type="project" value="TreeGrafter"/>
</dbReference>
<keyword evidence="6 8" id="KW-1133">Transmembrane helix</keyword>
<protein>
    <submittedName>
        <fullName evidence="9">Sulfite efflux pump SSU1</fullName>
    </submittedName>
</protein>